<dbReference type="InterPro" id="IPR021153">
    <property type="entry name" value="HrcA_C"/>
</dbReference>
<comment type="function">
    <text evidence="5">Negative regulator of class I heat shock genes (grpE-dnaK-dnaJ and groELS operons). Prevents heat-shock induction of these operons.</text>
</comment>
<comment type="similarity">
    <text evidence="5">Belongs to the HrcA family.</text>
</comment>
<dbReference type="HAMAP" id="MF_00081">
    <property type="entry name" value="HrcA"/>
    <property type="match status" value="1"/>
</dbReference>
<feature type="domain" description="Heat-inducible transcription repressor HrcA C-terminal" evidence="6">
    <location>
        <begin position="113"/>
        <end position="331"/>
    </location>
</feature>
<comment type="caution">
    <text evidence="7">The sequence shown here is derived from an EMBL/GenBank/DDBJ whole genome shotgun (WGS) entry which is preliminary data.</text>
</comment>
<evidence type="ECO:0000256" key="2">
    <source>
        <dbReference type="ARBA" id="ARBA00023015"/>
    </source>
</evidence>
<dbReference type="GO" id="GO:0003677">
    <property type="term" value="F:DNA binding"/>
    <property type="evidence" value="ECO:0007669"/>
    <property type="project" value="InterPro"/>
</dbReference>
<dbReference type="Gene3D" id="3.30.450.40">
    <property type="match status" value="1"/>
</dbReference>
<dbReference type="Proteomes" id="UP000077623">
    <property type="component" value="Unassembled WGS sequence"/>
</dbReference>
<evidence type="ECO:0000256" key="4">
    <source>
        <dbReference type="ARBA" id="ARBA00023163"/>
    </source>
</evidence>
<dbReference type="Pfam" id="PF01628">
    <property type="entry name" value="HrcA"/>
    <property type="match status" value="1"/>
</dbReference>
<evidence type="ECO:0000313" key="7">
    <source>
        <dbReference type="EMBL" id="OAL10276.1"/>
    </source>
</evidence>
<name>A0A1A9QE98_9MOLU</name>
<keyword evidence="8" id="KW-1185">Reference proteome</keyword>
<evidence type="ECO:0000256" key="5">
    <source>
        <dbReference type="HAMAP-Rule" id="MF_00081"/>
    </source>
</evidence>
<keyword evidence="4 5" id="KW-0804">Transcription</keyword>
<dbReference type="InterPro" id="IPR002571">
    <property type="entry name" value="HrcA"/>
</dbReference>
<dbReference type="Gene3D" id="1.10.10.10">
    <property type="entry name" value="Winged helix-like DNA-binding domain superfamily/Winged helix DNA-binding domain"/>
    <property type="match status" value="1"/>
</dbReference>
<keyword evidence="3 5" id="KW-0346">Stress response</keyword>
<evidence type="ECO:0000259" key="6">
    <source>
        <dbReference type="Pfam" id="PF01628"/>
    </source>
</evidence>
<organism evidence="7 8">
    <name type="scientific">Candidatus Mycoplasma haematobovis</name>
    <dbReference type="NCBI Taxonomy" id="432608"/>
    <lineage>
        <taxon>Bacteria</taxon>
        <taxon>Bacillati</taxon>
        <taxon>Mycoplasmatota</taxon>
        <taxon>Mollicutes</taxon>
        <taxon>Mycoplasmataceae</taxon>
        <taxon>Mycoplasma</taxon>
    </lineage>
</organism>
<accession>A0A1A9QE98</accession>
<keyword evidence="2 5" id="KW-0805">Transcription regulation</keyword>
<sequence>MSKKDGNLNQRQKFILKTLIEKYIVEIDLISSLSLAKTKELKSWSSATIRNDMLVLEEKGYLKKEHYSSGKIPTKLGYEFYIEFLMKNFCSKNNFEIKDKLIEVFSNRHLSIDEMIDKCSFLISEFLNLPLILTRTKKIENEYLKKIDIVNIDRNSYLIFIVTSHGKIIKNTVEIKDLNSEEVSDVIASIRLLNEKLSNCKITEINTKLNSIVPNLKGKIHQFEFVYENIIFQMINNFLQKIKPVSKIYNTKSIIFQPEIKRNQIDIVDIFKLLENYSTFSPFNYNFLRTGNTLINLENEVEGLSIATTTIDINLTTHELSVVGPIRMNYALIKYLFEFINEKLNFLKKS</sequence>
<dbReference type="GO" id="GO:0045892">
    <property type="term" value="P:negative regulation of DNA-templated transcription"/>
    <property type="evidence" value="ECO:0007669"/>
    <property type="project" value="UniProtKB-UniRule"/>
</dbReference>
<dbReference type="AlphaFoldDB" id="A0A1A9QE98"/>
<dbReference type="EMBL" id="LWUJ01000011">
    <property type="protein sequence ID" value="OAL10276.1"/>
    <property type="molecule type" value="Genomic_DNA"/>
</dbReference>
<proteinExistence type="inferred from homology"/>
<dbReference type="InterPro" id="IPR036390">
    <property type="entry name" value="WH_DNA-bd_sf"/>
</dbReference>
<dbReference type="SUPFAM" id="SSF46785">
    <property type="entry name" value="Winged helix' DNA-binding domain"/>
    <property type="match status" value="1"/>
</dbReference>
<dbReference type="PANTHER" id="PTHR34824">
    <property type="entry name" value="HEAT-INDUCIBLE TRANSCRIPTION REPRESSOR HRCA"/>
    <property type="match status" value="1"/>
</dbReference>
<dbReference type="RefSeq" id="WP_187150125.1">
    <property type="nucleotide sequence ID" value="NZ_LWUJ01000011.1"/>
</dbReference>
<evidence type="ECO:0000256" key="3">
    <source>
        <dbReference type="ARBA" id="ARBA00023016"/>
    </source>
</evidence>
<reference evidence="8" key="1">
    <citation type="submission" date="2016-04" db="EMBL/GenBank/DDBJ databases">
        <authorList>
            <person name="Quiroz-Castaneda R.E."/>
            <person name="Martinez-Ocampo F."/>
        </authorList>
    </citation>
    <scope>NUCLEOTIDE SEQUENCE [LARGE SCALE GENOMIC DNA]</scope>
    <source>
        <strain evidence="8">INIFAP01</strain>
    </source>
</reference>
<evidence type="ECO:0000313" key="8">
    <source>
        <dbReference type="Proteomes" id="UP000077623"/>
    </source>
</evidence>
<dbReference type="PANTHER" id="PTHR34824:SF1">
    <property type="entry name" value="HEAT-INDUCIBLE TRANSCRIPTION REPRESSOR HRCA"/>
    <property type="match status" value="1"/>
</dbReference>
<dbReference type="InterPro" id="IPR036388">
    <property type="entry name" value="WH-like_DNA-bd_sf"/>
</dbReference>
<evidence type="ECO:0000256" key="1">
    <source>
        <dbReference type="ARBA" id="ARBA00022491"/>
    </source>
</evidence>
<dbReference type="STRING" id="432608.A6V39_02420"/>
<dbReference type="PIRSF" id="PIRSF005485">
    <property type="entry name" value="HrcA"/>
    <property type="match status" value="1"/>
</dbReference>
<dbReference type="InterPro" id="IPR029016">
    <property type="entry name" value="GAF-like_dom_sf"/>
</dbReference>
<protein>
    <recommendedName>
        <fullName evidence="5">Heat-inducible transcription repressor HrcA</fullName>
    </recommendedName>
</protein>
<keyword evidence="1 5" id="KW-0678">Repressor</keyword>
<gene>
    <name evidence="5" type="primary">hrcA</name>
    <name evidence="7" type="ORF">A6V39_02420</name>
</gene>
<dbReference type="Gene3D" id="3.30.390.60">
    <property type="entry name" value="Heat-inducible transcription repressor hrca homolog, domain 3"/>
    <property type="match status" value="1"/>
</dbReference>
<dbReference type="SUPFAM" id="SSF55781">
    <property type="entry name" value="GAF domain-like"/>
    <property type="match status" value="1"/>
</dbReference>
<dbReference type="InterPro" id="IPR023120">
    <property type="entry name" value="WHTH_transcript_rep_HrcA_IDD"/>
</dbReference>